<dbReference type="SMART" id="SM00225">
    <property type="entry name" value="BTB"/>
    <property type="match status" value="1"/>
</dbReference>
<sequence length="531" mass="57917">MSLVACTFIGNTPQLNPDKAARIRVHISDFRNRKEKRGEFFETETMMAHGYPWKIRIYPRGIIKAGSDAVADDVELVFCVLICASDAHDRKEFPVDAKATVRANNSCVAQIDRVIHDMGSPFWLHWNDACKEEVLTIDVDICVDKKRKTTWYPTKALKDFSCTKLRKLHSSSESSDVTFIVGSTRKEFNGHKCILEISSPYLHGLVLSKAEEIDDVDDVDTAVEGTCETAEHDKSEEEGISSDGFVPVSSVTDGDDDVGAGGFSFGGSTTTGTKTSAIGAGGFSFGGKSNTTSTSSSGGFKFETTSNVTSDDTKTSAPARGEGSASMAKVPPPSSTFPTSSESLFSKTSSSPSNVNIELPGVDEVAFEALFKFLYTGIEPNHIRGEENSAAEMLVLANQFDCTHLKLYAESVLAERFLDTSNAADKLLFADAHSCALLKEAAMGMYATDPKTVKKTEGYVELMKSKDLVIELLEYISGERGEYIRVADCTPEEDVDNLDVTSLRERLQSVSIHNVDGSKEMLVKYWKDAIV</sequence>
<dbReference type="InterPro" id="IPR000210">
    <property type="entry name" value="BTB/POZ_dom"/>
</dbReference>
<dbReference type="Pfam" id="PF00651">
    <property type="entry name" value="BTB"/>
    <property type="match status" value="2"/>
</dbReference>
<proteinExistence type="predicted"/>
<dbReference type="InterPro" id="IPR002083">
    <property type="entry name" value="MATH/TRAF_dom"/>
</dbReference>
<dbReference type="CDD" id="cd00121">
    <property type="entry name" value="MATH"/>
    <property type="match status" value="1"/>
</dbReference>
<dbReference type="OrthoDB" id="680218at2759"/>
<accession>A0A1E7FUD9</accession>
<organism evidence="3 4">
    <name type="scientific">Fragilariopsis cylindrus CCMP1102</name>
    <dbReference type="NCBI Taxonomy" id="635003"/>
    <lineage>
        <taxon>Eukaryota</taxon>
        <taxon>Sar</taxon>
        <taxon>Stramenopiles</taxon>
        <taxon>Ochrophyta</taxon>
        <taxon>Bacillariophyta</taxon>
        <taxon>Bacillariophyceae</taxon>
        <taxon>Bacillariophycidae</taxon>
        <taxon>Bacillariales</taxon>
        <taxon>Bacillariaceae</taxon>
        <taxon>Fragilariopsis</taxon>
    </lineage>
</organism>
<feature type="domain" description="BTB" evidence="2">
    <location>
        <begin position="175"/>
        <end position="212"/>
    </location>
</feature>
<dbReference type="InterPro" id="IPR011333">
    <property type="entry name" value="SKP1/BTB/POZ_sf"/>
</dbReference>
<evidence type="ECO:0000256" key="1">
    <source>
        <dbReference type="SAM" id="MobiDB-lite"/>
    </source>
</evidence>
<feature type="region of interest" description="Disordered" evidence="1">
    <location>
        <begin position="282"/>
        <end position="353"/>
    </location>
</feature>
<evidence type="ECO:0000259" key="2">
    <source>
        <dbReference type="PROSITE" id="PS50097"/>
    </source>
</evidence>
<gene>
    <name evidence="3" type="ORF">FRACYDRAFT_231869</name>
</gene>
<feature type="compositionally biased region" description="Low complexity" evidence="1">
    <location>
        <begin position="286"/>
        <end position="306"/>
    </location>
</feature>
<dbReference type="SUPFAM" id="SSF49599">
    <property type="entry name" value="TRAF domain-like"/>
    <property type="match status" value="1"/>
</dbReference>
<dbReference type="Gene3D" id="3.30.710.10">
    <property type="entry name" value="Potassium Channel Kv1.1, Chain A"/>
    <property type="match status" value="2"/>
</dbReference>
<feature type="compositionally biased region" description="Low complexity" evidence="1">
    <location>
        <begin position="336"/>
        <end position="353"/>
    </location>
</feature>
<dbReference type="Gene3D" id="1.25.40.420">
    <property type="match status" value="1"/>
</dbReference>
<reference evidence="3 4" key="1">
    <citation type="submission" date="2016-09" db="EMBL/GenBank/DDBJ databases">
        <title>Extensive genetic diversity and differential bi-allelic expression allows diatom success in the polar Southern Ocean.</title>
        <authorList>
            <consortium name="DOE Joint Genome Institute"/>
            <person name="Mock T."/>
            <person name="Otillar R.P."/>
            <person name="Strauss J."/>
            <person name="Dupont C."/>
            <person name="Frickenhaus S."/>
            <person name="Maumus F."/>
            <person name="Mcmullan M."/>
            <person name="Sanges R."/>
            <person name="Schmutz J."/>
            <person name="Toseland A."/>
            <person name="Valas R."/>
            <person name="Veluchamy A."/>
            <person name="Ward B.J."/>
            <person name="Allen A."/>
            <person name="Barry K."/>
            <person name="Falciatore A."/>
            <person name="Ferrante M."/>
            <person name="Fortunato A.E."/>
            <person name="Gloeckner G."/>
            <person name="Gruber A."/>
            <person name="Hipkin R."/>
            <person name="Janech M."/>
            <person name="Kroth P."/>
            <person name="Leese F."/>
            <person name="Lindquist E."/>
            <person name="Lyon B.R."/>
            <person name="Martin J."/>
            <person name="Mayer C."/>
            <person name="Parker M."/>
            <person name="Quesneville H."/>
            <person name="Raymond J."/>
            <person name="Uhlig C."/>
            <person name="Valentin K.U."/>
            <person name="Worden A.Z."/>
            <person name="Armbrust E.V."/>
            <person name="Bowler C."/>
            <person name="Green B."/>
            <person name="Moulton V."/>
            <person name="Van Oosterhout C."/>
            <person name="Grigoriev I."/>
        </authorList>
    </citation>
    <scope>NUCLEOTIDE SEQUENCE [LARGE SCALE GENOMIC DNA]</scope>
    <source>
        <strain evidence="3 4">CCMP1102</strain>
    </source>
</reference>
<dbReference type="PROSITE" id="PS50097">
    <property type="entry name" value="BTB"/>
    <property type="match status" value="1"/>
</dbReference>
<dbReference type="InterPro" id="IPR045005">
    <property type="entry name" value="BPM1-6"/>
</dbReference>
<dbReference type="KEGG" id="fcy:FRACYDRAFT_231869"/>
<dbReference type="InParanoid" id="A0A1E7FUD9"/>
<dbReference type="SUPFAM" id="SSF54695">
    <property type="entry name" value="POZ domain"/>
    <property type="match status" value="1"/>
</dbReference>
<name>A0A1E7FUD9_9STRA</name>
<feature type="region of interest" description="Disordered" evidence="1">
    <location>
        <begin position="228"/>
        <end position="253"/>
    </location>
</feature>
<dbReference type="AlphaFoldDB" id="A0A1E7FUD9"/>
<evidence type="ECO:0000313" key="4">
    <source>
        <dbReference type="Proteomes" id="UP000095751"/>
    </source>
</evidence>
<dbReference type="PANTHER" id="PTHR26379">
    <property type="entry name" value="BTB/POZ AND MATH DOMAIN-CONTAINING PROTEIN 1"/>
    <property type="match status" value="1"/>
</dbReference>
<dbReference type="PANTHER" id="PTHR26379:SF187">
    <property type="entry name" value="OS07G0655300 PROTEIN"/>
    <property type="match status" value="1"/>
</dbReference>
<dbReference type="InterPro" id="IPR008974">
    <property type="entry name" value="TRAF-like"/>
</dbReference>
<dbReference type="GO" id="GO:0016567">
    <property type="term" value="P:protein ubiquitination"/>
    <property type="evidence" value="ECO:0007669"/>
    <property type="project" value="InterPro"/>
</dbReference>
<dbReference type="Gene3D" id="2.60.210.10">
    <property type="entry name" value="Apoptosis, Tumor Necrosis Factor Receptor Associated Protein 2, Chain A"/>
    <property type="match status" value="1"/>
</dbReference>
<dbReference type="EMBL" id="KV784353">
    <property type="protein sequence ID" value="OEU21725.1"/>
    <property type="molecule type" value="Genomic_DNA"/>
</dbReference>
<protein>
    <recommendedName>
        <fullName evidence="2">BTB domain-containing protein</fullName>
    </recommendedName>
</protein>
<dbReference type="Proteomes" id="UP000095751">
    <property type="component" value="Unassembled WGS sequence"/>
</dbReference>
<dbReference type="CDD" id="cd18186">
    <property type="entry name" value="BTB_POZ_ZBTB_KLHL-like"/>
    <property type="match status" value="1"/>
</dbReference>
<evidence type="ECO:0000313" key="3">
    <source>
        <dbReference type="EMBL" id="OEU21725.1"/>
    </source>
</evidence>
<keyword evidence="4" id="KW-1185">Reference proteome</keyword>